<evidence type="ECO:0000313" key="12">
    <source>
        <dbReference type="Proteomes" id="UP000186026"/>
    </source>
</evidence>
<evidence type="ECO:0000259" key="9">
    <source>
        <dbReference type="Pfam" id="PF07669"/>
    </source>
</evidence>
<keyword evidence="3" id="KW-0808">Transferase</keyword>
<comment type="catalytic activity">
    <reaction evidence="7">
        <text>a 2'-deoxyadenosine in DNA + S-adenosyl-L-methionine = an N(6)-methyl-2'-deoxyadenosine in DNA + S-adenosyl-L-homocysteine + H(+)</text>
        <dbReference type="Rhea" id="RHEA:15197"/>
        <dbReference type="Rhea" id="RHEA-COMP:12418"/>
        <dbReference type="Rhea" id="RHEA-COMP:12419"/>
        <dbReference type="ChEBI" id="CHEBI:15378"/>
        <dbReference type="ChEBI" id="CHEBI:57856"/>
        <dbReference type="ChEBI" id="CHEBI:59789"/>
        <dbReference type="ChEBI" id="CHEBI:90615"/>
        <dbReference type="ChEBI" id="CHEBI:90616"/>
        <dbReference type="EC" id="2.1.1.72"/>
    </reaction>
</comment>
<dbReference type="PRINTS" id="PR00507">
    <property type="entry name" value="N12N6MTFRASE"/>
</dbReference>
<evidence type="ECO:0000256" key="1">
    <source>
        <dbReference type="ARBA" id="ARBA00011900"/>
    </source>
</evidence>
<dbReference type="Pfam" id="PF12950">
    <property type="entry name" value="TaqI_C"/>
    <property type="match status" value="1"/>
</dbReference>
<reference evidence="12" key="1">
    <citation type="submission" date="2017-01" db="EMBL/GenBank/DDBJ databases">
        <authorList>
            <person name="Varghese N."/>
            <person name="Submissions S."/>
        </authorList>
    </citation>
    <scope>NUCLEOTIDE SEQUENCE [LARGE SCALE GENOMIC DNA]</scope>
    <source>
        <strain evidence="12">DSM 46698</strain>
    </source>
</reference>
<sequence>MAFFQNSVLKKYLATQDQILVKEAYTAYQKYFHHPQIRENIRAAKEEQFQEGFLRELFVNILGYTINPNPDYDLTTELKNIKDAKKTDGAILKDGKALAVIELKGTDTKDLEKIRDQAFNYKNNQPECVYVITSNFEKLRFYIDNAVDFLEFNILAMQLEEFKVFWLLLHKENLLSGIPKKIKEQSLLVEEQITKQLYADYSAFKQELWQDMVKLNAGTDELELYKKSQKLLDRFLFIFFAEDKGLLPPNSIMEIVTHWNKLSDLDEYRPLYQIFKKYFGYLNTGRVQPGKAEIHAYNGGLFAPDLILDALEISDQVLEKHVRKLTEYDFESEVDTNILGHIFEHSLNDIENVRAQLAGEVVDRSKTKRKRDGVFYTPKYITKYIVDNTLGKLCTEKKAELEIIDEDFAEGKRGRQKKTIQRLKEKLDTYRTWLLQLTICDPACGSGAFLNQVLEFLMAEHRYVDELESQLFDSPLILPNVENHILENNIFGVDINEESVQIARLSLWLRTAKKGRKLSSLNSNIKVGNSLIDDPEVAGDLAFNWSAQFPKVFAKGGFDVVVGNPPYVRSRDEILDDYKDYYLSNFKCIYEKPNLYILFMEKALDLIKESGQFAFIVPNAWLGIESGKLIRNLYLTTTSINYLIFLSGKSFQGVGVETMIFIIKNSKPISNITKYFTVLSDSIDGIYNSINQEDWLKNRDSFIDIKSNNDDISIIQKISSSPFIIEDKYDVRVGMQAYEKGKGNPKQSEDDVKNHIFDFTYKYDENTFKYLEGKDVLRYGINWSGSWLSWGPWLSQPKSFDQFSKSRILIREITGKFPNVLYASYVEEVYLNNKSVINILSKNNDYSLKALVGILNSSLMSFYHIRQAAKGNRTLFPKVVIKDIKNYPIPDIDSQIFNKLSVLVTEISNFSNHNLEQVSSLVNLLKSKFSIEKPSTKLQNWPSLDFKGFLGELKKAKVKLSLGEEAEWMAYFNEQKAKAQALQSDITRLDREIDNLVYELYGLTEEEIRIVEGD</sequence>
<proteinExistence type="predicted"/>
<evidence type="ECO:0000256" key="3">
    <source>
        <dbReference type="ARBA" id="ARBA00022679"/>
    </source>
</evidence>
<evidence type="ECO:0000256" key="5">
    <source>
        <dbReference type="ARBA" id="ARBA00022747"/>
    </source>
</evidence>
<feature type="domain" description="TaqI-like C-terminal specificity" evidence="10">
    <location>
        <begin position="769"/>
        <end position="889"/>
    </location>
</feature>
<evidence type="ECO:0000256" key="2">
    <source>
        <dbReference type="ARBA" id="ARBA00022603"/>
    </source>
</evidence>
<dbReference type="GO" id="GO:0009307">
    <property type="term" value="P:DNA restriction-modification system"/>
    <property type="evidence" value="ECO:0007669"/>
    <property type="project" value="UniProtKB-KW"/>
</dbReference>
<dbReference type="PROSITE" id="PS00092">
    <property type="entry name" value="N6_MTASE"/>
    <property type="match status" value="1"/>
</dbReference>
<dbReference type="InterPro" id="IPR050953">
    <property type="entry name" value="N4_N6_ade-DNA_methylase"/>
</dbReference>
<evidence type="ECO:0000256" key="7">
    <source>
        <dbReference type="ARBA" id="ARBA00047942"/>
    </source>
</evidence>
<evidence type="ECO:0000256" key="8">
    <source>
        <dbReference type="SAM" id="Coils"/>
    </source>
</evidence>
<dbReference type="GO" id="GO:0009007">
    <property type="term" value="F:site-specific DNA-methyltransferase (adenine-specific) activity"/>
    <property type="evidence" value="ECO:0007669"/>
    <property type="project" value="UniProtKB-EC"/>
</dbReference>
<keyword evidence="12" id="KW-1185">Reference proteome</keyword>
<dbReference type="GO" id="GO:0032259">
    <property type="term" value="P:methylation"/>
    <property type="evidence" value="ECO:0007669"/>
    <property type="project" value="UniProtKB-KW"/>
</dbReference>
<protein>
    <recommendedName>
        <fullName evidence="1">site-specific DNA-methyltransferase (adenine-specific)</fullName>
        <ecNumber evidence="1">2.1.1.72</ecNumber>
    </recommendedName>
</protein>
<keyword evidence="8" id="KW-0175">Coiled coil</keyword>
<dbReference type="OrthoDB" id="32195at2"/>
<dbReference type="GO" id="GO:0003677">
    <property type="term" value="F:DNA binding"/>
    <property type="evidence" value="ECO:0007669"/>
    <property type="project" value="UniProtKB-KW"/>
</dbReference>
<dbReference type="EMBL" id="FTOP01000011">
    <property type="protein sequence ID" value="SIT01483.1"/>
    <property type="molecule type" value="Genomic_DNA"/>
</dbReference>
<dbReference type="RefSeq" id="WP_076502101.1">
    <property type="nucleotide sequence ID" value="NZ_FTOP01000011.1"/>
</dbReference>
<dbReference type="InterPro" id="IPR011639">
    <property type="entry name" value="MethylTrfase_TaqI-like_dom"/>
</dbReference>
<dbReference type="PANTHER" id="PTHR33841:SF1">
    <property type="entry name" value="DNA METHYLTRANSFERASE A"/>
    <property type="match status" value="1"/>
</dbReference>
<gene>
    <name evidence="11" type="ORF">SAMN05421761_111130</name>
</gene>
<dbReference type="STRING" id="529505.SAMN05421761_111130"/>
<accession>A0A1N7NSZ2</accession>
<dbReference type="Proteomes" id="UP000186026">
    <property type="component" value="Unassembled WGS sequence"/>
</dbReference>
<evidence type="ECO:0000259" key="10">
    <source>
        <dbReference type="Pfam" id="PF12950"/>
    </source>
</evidence>
<feature type="coiled-coil region" evidence="8">
    <location>
        <begin position="972"/>
        <end position="999"/>
    </location>
</feature>
<keyword evidence="5" id="KW-0680">Restriction system</keyword>
<dbReference type="SUPFAM" id="SSF53335">
    <property type="entry name" value="S-adenosyl-L-methionine-dependent methyltransferases"/>
    <property type="match status" value="1"/>
</dbReference>
<dbReference type="EC" id="2.1.1.72" evidence="1"/>
<evidence type="ECO:0000256" key="4">
    <source>
        <dbReference type="ARBA" id="ARBA00022691"/>
    </source>
</evidence>
<keyword evidence="4" id="KW-0949">S-adenosyl-L-methionine</keyword>
<dbReference type="InterPro" id="IPR002052">
    <property type="entry name" value="DNA_methylase_N6_adenine_CS"/>
</dbReference>
<dbReference type="InterPro" id="IPR029063">
    <property type="entry name" value="SAM-dependent_MTases_sf"/>
</dbReference>
<organism evidence="11 12">
    <name type="scientific">Belliella pelovolcani</name>
    <dbReference type="NCBI Taxonomy" id="529505"/>
    <lineage>
        <taxon>Bacteria</taxon>
        <taxon>Pseudomonadati</taxon>
        <taxon>Bacteroidota</taxon>
        <taxon>Cytophagia</taxon>
        <taxon>Cytophagales</taxon>
        <taxon>Cyclobacteriaceae</taxon>
        <taxon>Belliella</taxon>
    </lineage>
</organism>
<dbReference type="InterPro" id="IPR025931">
    <property type="entry name" value="TaqI_C"/>
</dbReference>
<dbReference type="AlphaFoldDB" id="A0A1N7NSZ2"/>
<keyword evidence="2 11" id="KW-0489">Methyltransferase</keyword>
<name>A0A1N7NSZ2_9BACT</name>
<keyword evidence="6" id="KW-0238">DNA-binding</keyword>
<dbReference type="Gene3D" id="3.40.50.150">
    <property type="entry name" value="Vaccinia Virus protein VP39"/>
    <property type="match status" value="1"/>
</dbReference>
<feature type="domain" description="Type II methyltransferase M.TaqI-like" evidence="9">
    <location>
        <begin position="488"/>
        <end position="647"/>
    </location>
</feature>
<evidence type="ECO:0000256" key="6">
    <source>
        <dbReference type="ARBA" id="ARBA00023125"/>
    </source>
</evidence>
<dbReference type="PANTHER" id="PTHR33841">
    <property type="entry name" value="DNA METHYLTRANSFERASE YEEA-RELATED"/>
    <property type="match status" value="1"/>
</dbReference>
<evidence type="ECO:0000313" key="11">
    <source>
        <dbReference type="EMBL" id="SIT01483.1"/>
    </source>
</evidence>
<dbReference type="Pfam" id="PF07669">
    <property type="entry name" value="Eco57I"/>
    <property type="match status" value="1"/>
</dbReference>